<dbReference type="InterPro" id="IPR036388">
    <property type="entry name" value="WH-like_DNA-bd_sf"/>
</dbReference>
<gene>
    <name evidence="4" type="ORF">H7J73_15800</name>
</gene>
<accession>A0ABT3CDE9</accession>
<dbReference type="InterPro" id="IPR051534">
    <property type="entry name" value="CBASS_pafABC_assoc_protein"/>
</dbReference>
<dbReference type="PANTHER" id="PTHR34580">
    <property type="match status" value="1"/>
</dbReference>
<dbReference type="Proteomes" id="UP001526201">
    <property type="component" value="Unassembled WGS sequence"/>
</dbReference>
<keyword evidence="2" id="KW-0804">Transcription</keyword>
<sequence length="328" mass="35383">MVTTGHENRAPTTTSRVLQLLGLLQSRRVWTGEELAERLGVTGRSVRRDIERLRDLGYPVSASKGHGGGYQLGAGAALPPLLLDADEAVAMAVCLRLAAGGSVAGVGESALRALSKLDQVMPARLRSQVAAVHDATVTLTPYPNNPVDPDVLMTLARACRDHEHIATGYTDLRGNVTQRRLEPYQLVTTGRRWYLLAYDRDREDWRSLRLDRMSEVLARGTTFSAREAPDAAAYISRSISSSPYRYIAQVRYHASAEFVAQHFSPAAATIEADGPEACLVTAGADDPQQLALYLAMVGCDFDIIGPPEVIAGAQSMAERLRRAASGGG</sequence>
<dbReference type="PIRSF" id="PIRSF016838">
    <property type="entry name" value="PafC"/>
    <property type="match status" value="1"/>
</dbReference>
<dbReference type="PROSITE" id="PS52050">
    <property type="entry name" value="WYL"/>
    <property type="match status" value="1"/>
</dbReference>
<evidence type="ECO:0000256" key="2">
    <source>
        <dbReference type="ARBA" id="ARBA00023163"/>
    </source>
</evidence>
<keyword evidence="5" id="KW-1185">Reference proteome</keyword>
<dbReference type="Pfam" id="PF13280">
    <property type="entry name" value="WYL"/>
    <property type="match status" value="1"/>
</dbReference>
<dbReference type="Gene3D" id="1.10.10.10">
    <property type="entry name" value="Winged helix-like DNA-binding domain superfamily/Winged helix DNA-binding domain"/>
    <property type="match status" value="1"/>
</dbReference>
<dbReference type="Pfam" id="PF08279">
    <property type="entry name" value="HTH_11"/>
    <property type="match status" value="1"/>
</dbReference>
<dbReference type="PANTHER" id="PTHR34580:SF3">
    <property type="entry name" value="PROTEIN PAFB"/>
    <property type="match status" value="1"/>
</dbReference>
<keyword evidence="1" id="KW-0805">Transcription regulation</keyword>
<proteinExistence type="predicted"/>
<protein>
    <submittedName>
        <fullName evidence="4">YafY family transcriptional regulator</fullName>
    </submittedName>
</protein>
<evidence type="ECO:0000256" key="1">
    <source>
        <dbReference type="ARBA" id="ARBA00023015"/>
    </source>
</evidence>
<dbReference type="InterPro" id="IPR001034">
    <property type="entry name" value="DeoR_HTH"/>
</dbReference>
<organism evidence="4 5">
    <name type="scientific">Mycolicibacterium komossense</name>
    <dbReference type="NCBI Taxonomy" id="1779"/>
    <lineage>
        <taxon>Bacteria</taxon>
        <taxon>Bacillati</taxon>
        <taxon>Actinomycetota</taxon>
        <taxon>Actinomycetes</taxon>
        <taxon>Mycobacteriales</taxon>
        <taxon>Mycobacteriaceae</taxon>
        <taxon>Mycolicibacterium</taxon>
    </lineage>
</organism>
<dbReference type="SUPFAM" id="SSF46785">
    <property type="entry name" value="Winged helix' DNA-binding domain"/>
    <property type="match status" value="1"/>
</dbReference>
<evidence type="ECO:0000259" key="3">
    <source>
        <dbReference type="PROSITE" id="PS51000"/>
    </source>
</evidence>
<dbReference type="RefSeq" id="WP_264068427.1">
    <property type="nucleotide sequence ID" value="NZ_JACKTY010000029.1"/>
</dbReference>
<name>A0ABT3CDE9_9MYCO</name>
<dbReference type="InterPro" id="IPR036390">
    <property type="entry name" value="WH_DNA-bd_sf"/>
</dbReference>
<dbReference type="EMBL" id="JACKTY010000029">
    <property type="protein sequence ID" value="MCV7227498.1"/>
    <property type="molecule type" value="Genomic_DNA"/>
</dbReference>
<feature type="domain" description="HTH deoR-type" evidence="3">
    <location>
        <begin position="13"/>
        <end position="71"/>
    </location>
</feature>
<evidence type="ECO:0000313" key="5">
    <source>
        <dbReference type="Proteomes" id="UP001526201"/>
    </source>
</evidence>
<dbReference type="InterPro" id="IPR028349">
    <property type="entry name" value="PafC-like"/>
</dbReference>
<reference evidence="4 5" key="1">
    <citation type="journal article" date="2022" name="BMC Genomics">
        <title>Comparative genome analysis of mycobacteria focusing on tRNA and non-coding RNA.</title>
        <authorList>
            <person name="Behra P.R.K."/>
            <person name="Pettersson B.M.F."/>
            <person name="Ramesh M."/>
            <person name="Das S."/>
            <person name="Dasgupta S."/>
            <person name="Kirsebom L.A."/>
        </authorList>
    </citation>
    <scope>NUCLEOTIDE SEQUENCE [LARGE SCALE GENOMIC DNA]</scope>
    <source>
        <strain evidence="4 5">DSM 44078</strain>
    </source>
</reference>
<dbReference type="InterPro" id="IPR013196">
    <property type="entry name" value="HTH_11"/>
</dbReference>
<dbReference type="InterPro" id="IPR026881">
    <property type="entry name" value="WYL_dom"/>
</dbReference>
<dbReference type="PROSITE" id="PS51000">
    <property type="entry name" value="HTH_DEOR_2"/>
    <property type="match status" value="1"/>
</dbReference>
<comment type="caution">
    <text evidence="4">The sequence shown here is derived from an EMBL/GenBank/DDBJ whole genome shotgun (WGS) entry which is preliminary data.</text>
</comment>
<evidence type="ECO:0000313" key="4">
    <source>
        <dbReference type="EMBL" id="MCV7227498.1"/>
    </source>
</evidence>